<dbReference type="EMBL" id="JABELV010000047">
    <property type="protein sequence ID" value="KAG7558265.1"/>
    <property type="molecule type" value="Genomic_DNA"/>
</dbReference>
<evidence type="ECO:0000259" key="2">
    <source>
        <dbReference type="PROSITE" id="PS50213"/>
    </source>
</evidence>
<evidence type="ECO:0000256" key="1">
    <source>
        <dbReference type="SAM" id="SignalP"/>
    </source>
</evidence>
<feature type="chain" id="PRO_5035471090" description="FAS1 domain-containing protein" evidence="1">
    <location>
        <begin position="26"/>
        <end position="418"/>
    </location>
</feature>
<dbReference type="PROSITE" id="PS50213">
    <property type="entry name" value="FAS1"/>
    <property type="match status" value="1"/>
</dbReference>
<dbReference type="OrthoDB" id="286301at2759"/>
<dbReference type="Proteomes" id="UP000812966">
    <property type="component" value="Unassembled WGS sequence"/>
</dbReference>
<proteinExistence type="predicted"/>
<dbReference type="Gene3D" id="2.30.180.10">
    <property type="entry name" value="FAS1 domain"/>
    <property type="match status" value="1"/>
</dbReference>
<evidence type="ECO:0000313" key="3">
    <source>
        <dbReference type="EMBL" id="KAG7558265.1"/>
    </source>
</evidence>
<dbReference type="InterPro" id="IPR036378">
    <property type="entry name" value="FAS1_dom_sf"/>
</dbReference>
<feature type="signal peptide" evidence="1">
    <location>
        <begin position="1"/>
        <end position="25"/>
    </location>
</feature>
<dbReference type="InterPro" id="IPR000782">
    <property type="entry name" value="FAS1_domain"/>
</dbReference>
<accession>A0A8K0JS82</accession>
<protein>
    <recommendedName>
        <fullName evidence="2">FAS1 domain-containing protein</fullName>
    </recommendedName>
</protein>
<keyword evidence="1" id="KW-0732">Signal</keyword>
<keyword evidence="4" id="KW-1185">Reference proteome</keyword>
<reference evidence="3" key="1">
    <citation type="submission" date="2020-04" db="EMBL/GenBank/DDBJ databases">
        <title>Analysis of mating type loci in Filobasidium floriforme.</title>
        <authorList>
            <person name="Nowrousian M."/>
        </authorList>
    </citation>
    <scope>NUCLEOTIDE SEQUENCE</scope>
    <source>
        <strain evidence="3">CBS 6242</strain>
    </source>
</reference>
<sequence>MISLRNVLPVALLASSAIFPSVTLAQEQQQQAFQLACDSTDASNPPSTPLDDWINSLLQVLHDNAKFAFEQVVVGFAGTEDGYDVLEAMWEHTANGGAGENWSLMVPSDDAFTKSGLASPYASLDAATLYSLFTYHAVPLSLSSAINASSSHTLLETLFPLPNGDGQVMIAERGQPDGLKVVSPVEAKVKTDSLDEGSSSGTLSGLELFEVDTIVTVPATLPTILANLATSTSTSAKKSGLALYAAALNNTKTLNTLTGFGSGGSKGLTIFAPVDEAFDGSMTSGDVAAWTKVLAGHYSPTQTLYSNEFANTGAKVFMSNGNAITFTTNSSGTFAVSSDGYSSAKILRSDVLLQGGGVLHVVDTLLSAAALQTAGPGGKNGTGPAGGVGFNLNGGAAKTQAGAMVAAFALAVGFFGLI</sequence>
<dbReference type="AlphaFoldDB" id="A0A8K0JS82"/>
<organism evidence="3 4">
    <name type="scientific">Filobasidium floriforme</name>
    <dbReference type="NCBI Taxonomy" id="5210"/>
    <lineage>
        <taxon>Eukaryota</taxon>
        <taxon>Fungi</taxon>
        <taxon>Dikarya</taxon>
        <taxon>Basidiomycota</taxon>
        <taxon>Agaricomycotina</taxon>
        <taxon>Tremellomycetes</taxon>
        <taxon>Filobasidiales</taxon>
        <taxon>Filobasidiaceae</taxon>
        <taxon>Filobasidium</taxon>
    </lineage>
</organism>
<comment type="caution">
    <text evidence="3">The sequence shown here is derived from an EMBL/GenBank/DDBJ whole genome shotgun (WGS) entry which is preliminary data.</text>
</comment>
<evidence type="ECO:0000313" key="4">
    <source>
        <dbReference type="Proteomes" id="UP000812966"/>
    </source>
</evidence>
<gene>
    <name evidence="3" type="ORF">FFLO_02828</name>
</gene>
<dbReference type="Pfam" id="PF02469">
    <property type="entry name" value="Fasciclin"/>
    <property type="match status" value="1"/>
</dbReference>
<feature type="domain" description="FAS1" evidence="2">
    <location>
        <begin position="228"/>
        <end position="366"/>
    </location>
</feature>
<dbReference type="SMART" id="SM00554">
    <property type="entry name" value="FAS1"/>
    <property type="match status" value="1"/>
</dbReference>
<dbReference type="SUPFAM" id="SSF82153">
    <property type="entry name" value="FAS1 domain"/>
    <property type="match status" value="2"/>
</dbReference>
<name>A0A8K0JS82_9TREE</name>